<keyword evidence="1" id="KW-0677">Repeat</keyword>
<evidence type="ECO:0008006" key="5">
    <source>
        <dbReference type="Google" id="ProtNLM"/>
    </source>
</evidence>
<dbReference type="InterPro" id="IPR002885">
    <property type="entry name" value="PPR_rpt"/>
</dbReference>
<dbReference type="Proteomes" id="UP000823775">
    <property type="component" value="Unassembled WGS sequence"/>
</dbReference>
<dbReference type="PROSITE" id="PS51375">
    <property type="entry name" value="PPR"/>
    <property type="match status" value="2"/>
</dbReference>
<dbReference type="EMBL" id="JACEIK010001106">
    <property type="protein sequence ID" value="MCD7466033.1"/>
    <property type="molecule type" value="Genomic_DNA"/>
</dbReference>
<evidence type="ECO:0000313" key="3">
    <source>
        <dbReference type="EMBL" id="MCD7466033.1"/>
    </source>
</evidence>
<dbReference type="PANTHER" id="PTHR47926:SF526">
    <property type="entry name" value="PENTACOTRIPEPTIDE-REPEAT REGION OF PRORP DOMAIN-CONTAINING PROTEIN"/>
    <property type="match status" value="1"/>
</dbReference>
<dbReference type="InterPro" id="IPR046960">
    <property type="entry name" value="PPR_At4g14850-like_plant"/>
</dbReference>
<accession>A0ABS8T4J0</accession>
<sequence length="236" mass="26949">MCLFRVQTNLVNLYSTIGGGYHINDARKVFDEMIEKNVVTWNSLLFGYFRTGNIDEALRNFDEMPDKNVVSWTTVIAGCTQNGRCQQAVALFHLMHRRNVEFDQVALVAVLSARAELGALDLGKWIHSSVVESLQFRNELVLVSFYNALIHVYASCGEIEEAYRVFKGMPKRNSIFLDQYNHRFCKTRYAHEALAIFQQMESWGEMMLGRMRNILGCCLLAVVLVMSIRGTNTSDV</sequence>
<comment type="caution">
    <text evidence="3">The sequence shown here is derived from an EMBL/GenBank/DDBJ whole genome shotgun (WGS) entry which is preliminary data.</text>
</comment>
<reference evidence="3 4" key="1">
    <citation type="journal article" date="2021" name="BMC Genomics">
        <title>Datura genome reveals duplications of psychoactive alkaloid biosynthetic genes and high mutation rate following tissue culture.</title>
        <authorList>
            <person name="Rajewski A."/>
            <person name="Carter-House D."/>
            <person name="Stajich J."/>
            <person name="Litt A."/>
        </authorList>
    </citation>
    <scope>NUCLEOTIDE SEQUENCE [LARGE SCALE GENOMIC DNA]</scope>
    <source>
        <strain evidence="3">AR-01</strain>
    </source>
</reference>
<evidence type="ECO:0000313" key="4">
    <source>
        <dbReference type="Proteomes" id="UP000823775"/>
    </source>
</evidence>
<evidence type="ECO:0000256" key="2">
    <source>
        <dbReference type="PROSITE-ProRule" id="PRU00708"/>
    </source>
</evidence>
<dbReference type="Gene3D" id="1.25.40.10">
    <property type="entry name" value="Tetratricopeptide repeat domain"/>
    <property type="match status" value="2"/>
</dbReference>
<gene>
    <name evidence="3" type="ORF">HAX54_002357</name>
</gene>
<dbReference type="NCBIfam" id="TIGR00756">
    <property type="entry name" value="PPR"/>
    <property type="match status" value="3"/>
</dbReference>
<feature type="repeat" description="PPR" evidence="2">
    <location>
        <begin position="142"/>
        <end position="176"/>
    </location>
</feature>
<dbReference type="Pfam" id="PF01535">
    <property type="entry name" value="PPR"/>
    <property type="match status" value="3"/>
</dbReference>
<feature type="repeat" description="PPR" evidence="2">
    <location>
        <begin position="37"/>
        <end position="71"/>
    </location>
</feature>
<name>A0ABS8T4J0_DATST</name>
<dbReference type="PANTHER" id="PTHR47926">
    <property type="entry name" value="PENTATRICOPEPTIDE REPEAT-CONTAINING PROTEIN"/>
    <property type="match status" value="1"/>
</dbReference>
<protein>
    <recommendedName>
        <fullName evidence="5">Pentatricopeptide repeat-containing protein</fullName>
    </recommendedName>
</protein>
<dbReference type="InterPro" id="IPR011990">
    <property type="entry name" value="TPR-like_helical_dom_sf"/>
</dbReference>
<evidence type="ECO:0000256" key="1">
    <source>
        <dbReference type="ARBA" id="ARBA00022737"/>
    </source>
</evidence>
<proteinExistence type="predicted"/>
<dbReference type="Pfam" id="PF13041">
    <property type="entry name" value="PPR_2"/>
    <property type="match status" value="1"/>
</dbReference>
<keyword evidence="4" id="KW-1185">Reference proteome</keyword>
<organism evidence="3 4">
    <name type="scientific">Datura stramonium</name>
    <name type="common">Jimsonweed</name>
    <name type="synonym">Common thornapple</name>
    <dbReference type="NCBI Taxonomy" id="4076"/>
    <lineage>
        <taxon>Eukaryota</taxon>
        <taxon>Viridiplantae</taxon>
        <taxon>Streptophyta</taxon>
        <taxon>Embryophyta</taxon>
        <taxon>Tracheophyta</taxon>
        <taxon>Spermatophyta</taxon>
        <taxon>Magnoliopsida</taxon>
        <taxon>eudicotyledons</taxon>
        <taxon>Gunneridae</taxon>
        <taxon>Pentapetalae</taxon>
        <taxon>asterids</taxon>
        <taxon>lamiids</taxon>
        <taxon>Solanales</taxon>
        <taxon>Solanaceae</taxon>
        <taxon>Solanoideae</taxon>
        <taxon>Datureae</taxon>
        <taxon>Datura</taxon>
    </lineage>
</organism>